<evidence type="ECO:0000259" key="2">
    <source>
        <dbReference type="PROSITE" id="PS50404"/>
    </source>
</evidence>
<dbReference type="InterPro" id="IPR036249">
    <property type="entry name" value="Thioredoxin-like_sf"/>
</dbReference>
<proteinExistence type="inferred from homology"/>
<feature type="domain" description="GST N-terminal" evidence="2">
    <location>
        <begin position="5"/>
        <end position="97"/>
    </location>
</feature>
<dbReference type="SUPFAM" id="SSF47616">
    <property type="entry name" value="GST C-terminal domain-like"/>
    <property type="match status" value="1"/>
</dbReference>
<organism evidence="4 5">
    <name type="scientific">Viridothelium virens</name>
    <name type="common">Speckled blister lichen</name>
    <name type="synonym">Trypethelium virens</name>
    <dbReference type="NCBI Taxonomy" id="1048519"/>
    <lineage>
        <taxon>Eukaryota</taxon>
        <taxon>Fungi</taxon>
        <taxon>Dikarya</taxon>
        <taxon>Ascomycota</taxon>
        <taxon>Pezizomycotina</taxon>
        <taxon>Dothideomycetes</taxon>
        <taxon>Dothideomycetes incertae sedis</taxon>
        <taxon>Trypetheliales</taxon>
        <taxon>Trypetheliaceae</taxon>
        <taxon>Viridothelium</taxon>
    </lineage>
</organism>
<dbReference type="OrthoDB" id="422574at2759"/>
<accession>A0A6A6H8M2</accession>
<dbReference type="Pfam" id="PF00043">
    <property type="entry name" value="GST_C"/>
    <property type="match status" value="1"/>
</dbReference>
<dbReference type="GO" id="GO:0016740">
    <property type="term" value="F:transferase activity"/>
    <property type="evidence" value="ECO:0007669"/>
    <property type="project" value="UniProtKB-KW"/>
</dbReference>
<feature type="domain" description="GST C-terminal" evidence="3">
    <location>
        <begin position="104"/>
        <end position="239"/>
    </location>
</feature>
<name>A0A6A6H8M2_VIRVR</name>
<dbReference type="EMBL" id="ML991799">
    <property type="protein sequence ID" value="KAF2234395.1"/>
    <property type="molecule type" value="Genomic_DNA"/>
</dbReference>
<dbReference type="PROSITE" id="PS50404">
    <property type="entry name" value="GST_NTER"/>
    <property type="match status" value="1"/>
</dbReference>
<dbReference type="InterPro" id="IPR010987">
    <property type="entry name" value="Glutathione-S-Trfase_C-like"/>
</dbReference>
<dbReference type="Proteomes" id="UP000800092">
    <property type="component" value="Unassembled WGS sequence"/>
</dbReference>
<reference evidence="4" key="1">
    <citation type="journal article" date="2020" name="Stud. Mycol.">
        <title>101 Dothideomycetes genomes: a test case for predicting lifestyles and emergence of pathogens.</title>
        <authorList>
            <person name="Haridas S."/>
            <person name="Albert R."/>
            <person name="Binder M."/>
            <person name="Bloem J."/>
            <person name="Labutti K."/>
            <person name="Salamov A."/>
            <person name="Andreopoulos B."/>
            <person name="Baker S."/>
            <person name="Barry K."/>
            <person name="Bills G."/>
            <person name="Bluhm B."/>
            <person name="Cannon C."/>
            <person name="Castanera R."/>
            <person name="Culley D."/>
            <person name="Daum C."/>
            <person name="Ezra D."/>
            <person name="Gonzalez J."/>
            <person name="Henrissat B."/>
            <person name="Kuo A."/>
            <person name="Liang C."/>
            <person name="Lipzen A."/>
            <person name="Lutzoni F."/>
            <person name="Magnuson J."/>
            <person name="Mondo S."/>
            <person name="Nolan M."/>
            <person name="Ohm R."/>
            <person name="Pangilinan J."/>
            <person name="Park H.-J."/>
            <person name="Ramirez L."/>
            <person name="Alfaro M."/>
            <person name="Sun H."/>
            <person name="Tritt A."/>
            <person name="Yoshinaga Y."/>
            <person name="Zwiers L.-H."/>
            <person name="Turgeon B."/>
            <person name="Goodwin S."/>
            <person name="Spatafora J."/>
            <person name="Crous P."/>
            <person name="Grigoriev I."/>
        </authorList>
    </citation>
    <scope>NUCLEOTIDE SEQUENCE</scope>
    <source>
        <strain evidence="4">Tuck. ex Michener</strain>
    </source>
</reference>
<evidence type="ECO:0000313" key="5">
    <source>
        <dbReference type="Proteomes" id="UP000800092"/>
    </source>
</evidence>
<dbReference type="Gene3D" id="1.20.1050.10">
    <property type="match status" value="1"/>
</dbReference>
<sequence>MASTEPNLVLYTSQTPNGIKISIALEELGLPYKTIKIDMTKTEQKSDWFLAVNPNGRIPALSDNRPPFSATAEQAPMHLWESGSILLYLTTHYDAEHKISFPVGTREWHDMVSWVFFQNAGLGPMQGQANHFTRYAPEPLSDHAYGQARYQNETRRLYRVMETQLSSDGGRQFLVGDKCTIADITAWGWVGLATWAGVDIGEFPALKAWEERLGQRAAFQRGMNVPEPNKTRELLKDPVKMAEQAAKGRHWVQKGMKEDAQK</sequence>
<evidence type="ECO:0000259" key="3">
    <source>
        <dbReference type="PROSITE" id="PS50405"/>
    </source>
</evidence>
<gene>
    <name evidence="4" type="ORF">EV356DRAFT_501965</name>
</gene>
<keyword evidence="4" id="KW-0808">Transferase</keyword>
<dbReference type="AlphaFoldDB" id="A0A6A6H8M2"/>
<evidence type="ECO:0000256" key="1">
    <source>
        <dbReference type="ARBA" id="ARBA00007409"/>
    </source>
</evidence>
<dbReference type="PANTHER" id="PTHR44051">
    <property type="entry name" value="GLUTATHIONE S-TRANSFERASE-RELATED"/>
    <property type="match status" value="1"/>
</dbReference>
<dbReference type="SFLD" id="SFLDS00019">
    <property type="entry name" value="Glutathione_Transferase_(cytos"/>
    <property type="match status" value="1"/>
</dbReference>
<dbReference type="Pfam" id="PF13409">
    <property type="entry name" value="GST_N_2"/>
    <property type="match status" value="1"/>
</dbReference>
<dbReference type="SFLD" id="SFLDG00358">
    <property type="entry name" value="Main_(cytGST)"/>
    <property type="match status" value="1"/>
</dbReference>
<dbReference type="PANTHER" id="PTHR44051:SF8">
    <property type="entry name" value="GLUTATHIONE S-TRANSFERASE GSTA"/>
    <property type="match status" value="1"/>
</dbReference>
<dbReference type="InterPro" id="IPR036282">
    <property type="entry name" value="Glutathione-S-Trfase_C_sf"/>
</dbReference>
<dbReference type="CDD" id="cd03048">
    <property type="entry name" value="GST_N_Ure2p_like"/>
    <property type="match status" value="1"/>
</dbReference>
<dbReference type="InterPro" id="IPR004046">
    <property type="entry name" value="GST_C"/>
</dbReference>
<dbReference type="InterPro" id="IPR004045">
    <property type="entry name" value="Glutathione_S-Trfase_N"/>
</dbReference>
<dbReference type="SUPFAM" id="SSF52833">
    <property type="entry name" value="Thioredoxin-like"/>
    <property type="match status" value="1"/>
</dbReference>
<protein>
    <submittedName>
        <fullName evidence="4">Glutathione S-transferase</fullName>
    </submittedName>
</protein>
<dbReference type="PROSITE" id="PS50405">
    <property type="entry name" value="GST_CTER"/>
    <property type="match status" value="1"/>
</dbReference>
<keyword evidence="5" id="KW-1185">Reference proteome</keyword>
<dbReference type="SFLD" id="SFLDG01151">
    <property type="entry name" value="Main.2:_Nu-like"/>
    <property type="match status" value="1"/>
</dbReference>
<evidence type="ECO:0000313" key="4">
    <source>
        <dbReference type="EMBL" id="KAF2234395.1"/>
    </source>
</evidence>
<dbReference type="Gene3D" id="3.40.30.10">
    <property type="entry name" value="Glutaredoxin"/>
    <property type="match status" value="1"/>
</dbReference>
<comment type="similarity">
    <text evidence="1">Belongs to the GST superfamily.</text>
</comment>
<dbReference type="InterPro" id="IPR040079">
    <property type="entry name" value="Glutathione_S-Trfase"/>
</dbReference>